<protein>
    <submittedName>
        <fullName evidence="1">Uncharacterized protein</fullName>
    </submittedName>
</protein>
<dbReference type="RefSeq" id="WP_125016675.1">
    <property type="nucleotide sequence ID" value="NZ_RQVQ01000002.1"/>
</dbReference>
<keyword evidence="2" id="KW-1185">Reference proteome</keyword>
<accession>A0A3P3WFK8</accession>
<dbReference type="SUPFAM" id="SSF56925">
    <property type="entry name" value="OMPA-like"/>
    <property type="match status" value="1"/>
</dbReference>
<dbReference type="EMBL" id="RQVQ01000002">
    <property type="protein sequence ID" value="RRJ93167.1"/>
    <property type="molecule type" value="Genomic_DNA"/>
</dbReference>
<evidence type="ECO:0000313" key="1">
    <source>
        <dbReference type="EMBL" id="RRJ93167.1"/>
    </source>
</evidence>
<gene>
    <name evidence="1" type="ORF">EG240_01465</name>
</gene>
<reference evidence="1 2" key="1">
    <citation type="submission" date="2018-11" db="EMBL/GenBank/DDBJ databases">
        <title>Flavobacterium sp. nov., YIM 102701-2 draft genome.</title>
        <authorList>
            <person name="Li G."/>
            <person name="Jiang Y."/>
        </authorList>
    </citation>
    <scope>NUCLEOTIDE SEQUENCE [LARGE SCALE GENOMIC DNA]</scope>
    <source>
        <strain evidence="1 2">YIM 102701-2</strain>
    </source>
</reference>
<dbReference type="Gene3D" id="2.40.160.20">
    <property type="match status" value="1"/>
</dbReference>
<sequence>MIRFFIYLTTLLLSFVLFAQNDSIKPNLPKLTFEIAAGLGTGNYEVQNQLNLNGNATLLSMNLMYRASKTLEFGLGYYQSTFNANTMFENEWSEISRTSTLVPVQARFHFDLFNTYNSPFDFYVGIGAGPNFAIKEKIESSISTITDKSQKTNWKYLVNFGLNIALSKQSFFTINYTNLGDMNATKYNNIERKLNSGTVNMGFGYFY</sequence>
<name>A0A3P3WFK8_9FLAO</name>
<evidence type="ECO:0000313" key="2">
    <source>
        <dbReference type="Proteomes" id="UP000275719"/>
    </source>
</evidence>
<dbReference type="Proteomes" id="UP000275719">
    <property type="component" value="Unassembled WGS sequence"/>
</dbReference>
<organism evidence="1 2">
    <name type="scientific">Paenimyroides tangerinum</name>
    <dbReference type="NCBI Taxonomy" id="2488728"/>
    <lineage>
        <taxon>Bacteria</taxon>
        <taxon>Pseudomonadati</taxon>
        <taxon>Bacteroidota</taxon>
        <taxon>Flavobacteriia</taxon>
        <taxon>Flavobacteriales</taxon>
        <taxon>Flavobacteriaceae</taxon>
        <taxon>Paenimyroides</taxon>
    </lineage>
</organism>
<dbReference type="InterPro" id="IPR011250">
    <property type="entry name" value="OMP/PagP_B-barrel"/>
</dbReference>
<comment type="caution">
    <text evidence="1">The sequence shown here is derived from an EMBL/GenBank/DDBJ whole genome shotgun (WGS) entry which is preliminary data.</text>
</comment>
<dbReference type="AlphaFoldDB" id="A0A3P3WFK8"/>
<proteinExistence type="predicted"/>